<organism evidence="1 2">
    <name type="scientific">Trichonephila inaurata madagascariensis</name>
    <dbReference type="NCBI Taxonomy" id="2747483"/>
    <lineage>
        <taxon>Eukaryota</taxon>
        <taxon>Metazoa</taxon>
        <taxon>Ecdysozoa</taxon>
        <taxon>Arthropoda</taxon>
        <taxon>Chelicerata</taxon>
        <taxon>Arachnida</taxon>
        <taxon>Araneae</taxon>
        <taxon>Araneomorphae</taxon>
        <taxon>Entelegynae</taxon>
        <taxon>Araneoidea</taxon>
        <taxon>Nephilidae</taxon>
        <taxon>Trichonephila</taxon>
        <taxon>Trichonephila inaurata</taxon>
    </lineage>
</organism>
<keyword evidence="2" id="KW-1185">Reference proteome</keyword>
<sequence>MTRENKVPIKMDTPFPLGITMMPLVSSPVFDILDSSSNRILKGTENEFRNLTVALKVVFPVIRGVIELEGEFYGIQKHPKQSSVDFVYSKFKPGSVRGNNSAAY</sequence>
<reference evidence="1" key="1">
    <citation type="submission" date="2020-08" db="EMBL/GenBank/DDBJ databases">
        <title>Multicomponent nature underlies the extraordinary mechanical properties of spider dragline silk.</title>
        <authorList>
            <person name="Kono N."/>
            <person name="Nakamura H."/>
            <person name="Mori M."/>
            <person name="Yoshida Y."/>
            <person name="Ohtoshi R."/>
            <person name="Malay A.D."/>
            <person name="Moran D.A.P."/>
            <person name="Tomita M."/>
            <person name="Numata K."/>
            <person name="Arakawa K."/>
        </authorList>
    </citation>
    <scope>NUCLEOTIDE SEQUENCE</scope>
</reference>
<name>A0A8X6YXX6_9ARAC</name>
<proteinExistence type="predicted"/>
<dbReference type="Proteomes" id="UP000886998">
    <property type="component" value="Unassembled WGS sequence"/>
</dbReference>
<accession>A0A8X6YXX6</accession>
<gene>
    <name evidence="1" type="ORF">TNIN_446241</name>
</gene>
<comment type="caution">
    <text evidence="1">The sequence shown here is derived from an EMBL/GenBank/DDBJ whole genome shotgun (WGS) entry which is preliminary data.</text>
</comment>
<evidence type="ECO:0000313" key="2">
    <source>
        <dbReference type="Proteomes" id="UP000886998"/>
    </source>
</evidence>
<evidence type="ECO:0000313" key="1">
    <source>
        <dbReference type="EMBL" id="GFY79291.1"/>
    </source>
</evidence>
<protein>
    <submittedName>
        <fullName evidence="1">Uncharacterized protein</fullName>
    </submittedName>
</protein>
<dbReference type="EMBL" id="BMAV01023497">
    <property type="protein sequence ID" value="GFY79291.1"/>
    <property type="molecule type" value="Genomic_DNA"/>
</dbReference>
<dbReference type="AlphaFoldDB" id="A0A8X6YXX6"/>